<accession>A0ABD0KV20</accession>
<sequence length="80" mass="9622">RWAYDCARHAGCFDRSLSQEAFADCWEPCDEGTTQCHELCLDNYEDIVETCDESCEDKWRVDMWCEDRCFRREFLAQYQS</sequence>
<gene>
    <name evidence="1" type="ORF">BaRGS_00017907</name>
</gene>
<dbReference type="EMBL" id="JACVVK020000122">
    <property type="protein sequence ID" value="KAK7490851.1"/>
    <property type="molecule type" value="Genomic_DNA"/>
</dbReference>
<evidence type="ECO:0000313" key="2">
    <source>
        <dbReference type="Proteomes" id="UP001519460"/>
    </source>
</evidence>
<reference evidence="1 2" key="1">
    <citation type="journal article" date="2023" name="Sci. Data">
        <title>Genome assembly of the Korean intertidal mud-creeper Batillaria attramentaria.</title>
        <authorList>
            <person name="Patra A.K."/>
            <person name="Ho P.T."/>
            <person name="Jun S."/>
            <person name="Lee S.J."/>
            <person name="Kim Y."/>
            <person name="Won Y.J."/>
        </authorList>
    </citation>
    <scope>NUCLEOTIDE SEQUENCE [LARGE SCALE GENOMIC DNA]</scope>
    <source>
        <strain evidence="1">Wonlab-2016</strain>
    </source>
</reference>
<proteinExistence type="predicted"/>
<dbReference type="Proteomes" id="UP001519460">
    <property type="component" value="Unassembled WGS sequence"/>
</dbReference>
<dbReference type="AlphaFoldDB" id="A0ABD0KV20"/>
<feature type="non-terminal residue" evidence="1">
    <location>
        <position position="80"/>
    </location>
</feature>
<name>A0ABD0KV20_9CAEN</name>
<comment type="caution">
    <text evidence="1">The sequence shown here is derived from an EMBL/GenBank/DDBJ whole genome shotgun (WGS) entry which is preliminary data.</text>
</comment>
<organism evidence="1 2">
    <name type="scientific">Batillaria attramentaria</name>
    <dbReference type="NCBI Taxonomy" id="370345"/>
    <lineage>
        <taxon>Eukaryota</taxon>
        <taxon>Metazoa</taxon>
        <taxon>Spiralia</taxon>
        <taxon>Lophotrochozoa</taxon>
        <taxon>Mollusca</taxon>
        <taxon>Gastropoda</taxon>
        <taxon>Caenogastropoda</taxon>
        <taxon>Sorbeoconcha</taxon>
        <taxon>Cerithioidea</taxon>
        <taxon>Batillariidae</taxon>
        <taxon>Batillaria</taxon>
    </lineage>
</organism>
<evidence type="ECO:0000313" key="1">
    <source>
        <dbReference type="EMBL" id="KAK7490851.1"/>
    </source>
</evidence>
<feature type="non-terminal residue" evidence="1">
    <location>
        <position position="1"/>
    </location>
</feature>
<keyword evidence="2" id="KW-1185">Reference proteome</keyword>
<protein>
    <submittedName>
        <fullName evidence="1">Uncharacterized protein</fullName>
    </submittedName>
</protein>